<reference evidence="4" key="1">
    <citation type="submission" date="2018-04" db="EMBL/GenBank/DDBJ databases">
        <authorList>
            <person name="Go L.Y."/>
            <person name="Mitchell J.A."/>
        </authorList>
    </citation>
    <scope>NUCLEOTIDE SEQUENCE</scope>
    <source>
        <tissue evidence="4">Whole organism</tissue>
    </source>
</reference>
<name>A0A336K5F4_CULSO</name>
<accession>A0A336K5F4</accession>
<gene>
    <name evidence="4" type="primary">CSON001801</name>
</gene>
<dbReference type="EMBL" id="UFQT01000128">
    <property type="protein sequence ID" value="SSX20586.1"/>
    <property type="molecule type" value="Genomic_DNA"/>
</dbReference>
<evidence type="ECO:0000256" key="3">
    <source>
        <dbReference type="PROSITE-ProRule" id="PRU00221"/>
    </source>
</evidence>
<dbReference type="InterPro" id="IPR019775">
    <property type="entry name" value="WD40_repeat_CS"/>
</dbReference>
<organism evidence="4">
    <name type="scientific">Culicoides sonorensis</name>
    <name type="common">Biting midge</name>
    <dbReference type="NCBI Taxonomy" id="179676"/>
    <lineage>
        <taxon>Eukaryota</taxon>
        <taxon>Metazoa</taxon>
        <taxon>Ecdysozoa</taxon>
        <taxon>Arthropoda</taxon>
        <taxon>Hexapoda</taxon>
        <taxon>Insecta</taxon>
        <taxon>Pterygota</taxon>
        <taxon>Neoptera</taxon>
        <taxon>Endopterygota</taxon>
        <taxon>Diptera</taxon>
        <taxon>Nematocera</taxon>
        <taxon>Chironomoidea</taxon>
        <taxon>Ceratopogonidae</taxon>
        <taxon>Ceratopogoninae</taxon>
        <taxon>Culicoides</taxon>
        <taxon>Monoculicoides</taxon>
    </lineage>
</organism>
<reference evidence="5" key="2">
    <citation type="submission" date="2018-07" db="EMBL/GenBank/DDBJ databases">
        <authorList>
            <person name="Quirk P.G."/>
            <person name="Krulwich T.A."/>
        </authorList>
    </citation>
    <scope>NUCLEOTIDE SEQUENCE</scope>
</reference>
<dbReference type="SMART" id="SM00320">
    <property type="entry name" value="WD40"/>
    <property type="match status" value="3"/>
</dbReference>
<dbReference type="PROSITE" id="PS00678">
    <property type="entry name" value="WD_REPEATS_1"/>
    <property type="match status" value="1"/>
</dbReference>
<dbReference type="Pfam" id="PF00400">
    <property type="entry name" value="WD40"/>
    <property type="match status" value="2"/>
</dbReference>
<dbReference type="PROSITE" id="PS50082">
    <property type="entry name" value="WD_REPEATS_2"/>
    <property type="match status" value="1"/>
</dbReference>
<evidence type="ECO:0000256" key="2">
    <source>
        <dbReference type="ARBA" id="ARBA00022737"/>
    </source>
</evidence>
<dbReference type="EMBL" id="UFQS01000128">
    <property type="protein sequence ID" value="SSX00206.1"/>
    <property type="molecule type" value="Genomic_DNA"/>
</dbReference>
<keyword evidence="2" id="KW-0677">Repeat</keyword>
<proteinExistence type="predicted"/>
<dbReference type="InterPro" id="IPR036322">
    <property type="entry name" value="WD40_repeat_dom_sf"/>
</dbReference>
<dbReference type="InterPro" id="IPR015943">
    <property type="entry name" value="WD40/YVTN_repeat-like_dom_sf"/>
</dbReference>
<keyword evidence="1 3" id="KW-0853">WD repeat</keyword>
<dbReference type="PANTHER" id="PTHR10971">
    <property type="entry name" value="MRNA EXPORT FACTOR AND BUB3"/>
    <property type="match status" value="1"/>
</dbReference>
<dbReference type="Gene3D" id="2.130.10.10">
    <property type="entry name" value="YVTN repeat-like/Quinoprotein amine dehydrogenase"/>
    <property type="match status" value="1"/>
</dbReference>
<evidence type="ECO:0000313" key="5">
    <source>
        <dbReference type="EMBL" id="SSX20586.1"/>
    </source>
</evidence>
<dbReference type="SUPFAM" id="SSF50978">
    <property type="entry name" value="WD40 repeat-like"/>
    <property type="match status" value="1"/>
</dbReference>
<evidence type="ECO:0000256" key="1">
    <source>
        <dbReference type="ARBA" id="ARBA00022574"/>
    </source>
</evidence>
<evidence type="ECO:0000313" key="4">
    <source>
        <dbReference type="EMBL" id="SSX00206.1"/>
    </source>
</evidence>
<dbReference type="VEuPathDB" id="VectorBase:CSON001801"/>
<dbReference type="AlphaFoldDB" id="A0A336K5F4"/>
<dbReference type="InterPro" id="IPR001680">
    <property type="entry name" value="WD40_rpt"/>
</dbReference>
<protein>
    <submittedName>
        <fullName evidence="4">CSON001801 protein</fullName>
    </submittedName>
</protein>
<feature type="repeat" description="WD" evidence="3">
    <location>
        <begin position="207"/>
        <end position="229"/>
    </location>
</feature>
<dbReference type="OMA" id="QATHIVE"/>
<sequence>MEKYEFTSKIVSIDLIVKNRHKIVPVVKGSLFVFKKSLLYLYHLFIVTTNHSNHFIDLTTSISFPFFLVSCDDLHQKMDKPQVITLIEKNLNYSVFDVKWIPCSAKFVVLGSNPKGTGVLEIYELNDEKADLVKEITQKTSVRCGTFGATSIRDSHLALGDFNGKLSVLNLERPDTPIYEVTDAHSDIINTIDGVSGQNIDCGAPEIVTGSRDGKVKVWDVRQKDIPVACMSSEDAKIERDCWAVAFGDSYNSVERAVAAGYDNGDLKLFDLRNMAVRWETNLRNGICGIEFDRKDIRMNKMVVCTLEGGLNVYDMKVQHPTKGFAVVREKNAGRSLGSHGVISGAKATVWSVRHLPQNRDIFVSCGGTGSIRLWNYEYPTKREEALSDGIKQGIAGTLSMINATTLSTQPVNSFDWSADFEGLAVCGAFDQTVRVLITTKLNMYE</sequence>